<dbReference type="SUPFAM" id="SSF54001">
    <property type="entry name" value="Cysteine proteinases"/>
    <property type="match status" value="1"/>
</dbReference>
<sequence>MYASHVGVRRGWDQRLHRVCDVAASRSTQSNFGDNVLAESFIKEGHAAVVGGAGTVQVVQDYVGLHSPPLLYPRYVSLMTDVVTRKWGIAICRERQLDVAGTQSICAIDVEGLLKVIPAEIQGTSGYECGVFVMMCMDILALKEDTLCFTQDDMRSLRDKCLADQRRGTIRNFPHPVEVYSSCTIALVDVVEQYFNCYCLYL</sequence>
<evidence type="ECO:0000313" key="1">
    <source>
        <dbReference type="EMBL" id="KAJ8419352.1"/>
    </source>
</evidence>
<dbReference type="AlphaFoldDB" id="A0A9Q1GHJ3"/>
<dbReference type="OrthoDB" id="1694156at2759"/>
<keyword evidence="2" id="KW-1185">Reference proteome</keyword>
<gene>
    <name evidence="1" type="ORF">Cgig2_016508</name>
</gene>
<name>A0A9Q1GHJ3_9CARY</name>
<dbReference type="EMBL" id="JAKOGI010005351">
    <property type="protein sequence ID" value="KAJ8419352.1"/>
    <property type="molecule type" value="Genomic_DNA"/>
</dbReference>
<evidence type="ECO:0000313" key="2">
    <source>
        <dbReference type="Proteomes" id="UP001153076"/>
    </source>
</evidence>
<accession>A0A9Q1GHJ3</accession>
<reference evidence="1" key="1">
    <citation type="submission" date="2022-04" db="EMBL/GenBank/DDBJ databases">
        <title>Carnegiea gigantea Genome sequencing and assembly v2.</title>
        <authorList>
            <person name="Copetti D."/>
            <person name="Sanderson M.J."/>
            <person name="Burquez A."/>
            <person name="Wojciechowski M.F."/>
        </authorList>
    </citation>
    <scope>NUCLEOTIDE SEQUENCE</scope>
    <source>
        <strain evidence="1">SGP5-SGP5p</strain>
        <tissue evidence="1">Aerial part</tissue>
    </source>
</reference>
<protein>
    <recommendedName>
        <fullName evidence="3">Ubiquitin-like protease family profile domain-containing protein</fullName>
    </recommendedName>
</protein>
<proteinExistence type="predicted"/>
<dbReference type="InterPro" id="IPR038765">
    <property type="entry name" value="Papain-like_cys_pep_sf"/>
</dbReference>
<comment type="caution">
    <text evidence="1">The sequence shown here is derived from an EMBL/GenBank/DDBJ whole genome shotgun (WGS) entry which is preliminary data.</text>
</comment>
<dbReference type="Gene3D" id="3.40.395.10">
    <property type="entry name" value="Adenoviral Proteinase, Chain A"/>
    <property type="match status" value="1"/>
</dbReference>
<evidence type="ECO:0008006" key="3">
    <source>
        <dbReference type="Google" id="ProtNLM"/>
    </source>
</evidence>
<dbReference type="Proteomes" id="UP001153076">
    <property type="component" value="Unassembled WGS sequence"/>
</dbReference>
<organism evidence="1 2">
    <name type="scientific">Carnegiea gigantea</name>
    <dbReference type="NCBI Taxonomy" id="171969"/>
    <lineage>
        <taxon>Eukaryota</taxon>
        <taxon>Viridiplantae</taxon>
        <taxon>Streptophyta</taxon>
        <taxon>Embryophyta</taxon>
        <taxon>Tracheophyta</taxon>
        <taxon>Spermatophyta</taxon>
        <taxon>Magnoliopsida</taxon>
        <taxon>eudicotyledons</taxon>
        <taxon>Gunneridae</taxon>
        <taxon>Pentapetalae</taxon>
        <taxon>Caryophyllales</taxon>
        <taxon>Cactineae</taxon>
        <taxon>Cactaceae</taxon>
        <taxon>Cactoideae</taxon>
        <taxon>Echinocereeae</taxon>
        <taxon>Carnegiea</taxon>
    </lineage>
</organism>